<organism evidence="2 3">
    <name type="scientific">Akanthomyces lecanii RCEF 1005</name>
    <dbReference type="NCBI Taxonomy" id="1081108"/>
    <lineage>
        <taxon>Eukaryota</taxon>
        <taxon>Fungi</taxon>
        <taxon>Dikarya</taxon>
        <taxon>Ascomycota</taxon>
        <taxon>Pezizomycotina</taxon>
        <taxon>Sordariomycetes</taxon>
        <taxon>Hypocreomycetidae</taxon>
        <taxon>Hypocreales</taxon>
        <taxon>Cordycipitaceae</taxon>
        <taxon>Akanthomyces</taxon>
        <taxon>Cordyceps confragosa</taxon>
    </lineage>
</organism>
<gene>
    <name evidence="2" type="ORF">LEL_10374</name>
</gene>
<feature type="chain" id="PRO_5007895042" evidence="1">
    <location>
        <begin position="18"/>
        <end position="114"/>
    </location>
</feature>
<protein>
    <submittedName>
        <fullName evidence="2">Uncharacterized protein</fullName>
    </submittedName>
</protein>
<proteinExistence type="predicted"/>
<reference evidence="2 3" key="1">
    <citation type="journal article" date="2016" name="Genome Biol. Evol.">
        <title>Divergent and convergent evolution of fungal pathogenicity.</title>
        <authorList>
            <person name="Shang Y."/>
            <person name="Xiao G."/>
            <person name="Zheng P."/>
            <person name="Cen K."/>
            <person name="Zhan S."/>
            <person name="Wang C."/>
        </authorList>
    </citation>
    <scope>NUCLEOTIDE SEQUENCE [LARGE SCALE GENOMIC DNA]</scope>
    <source>
        <strain evidence="2 3">RCEF 1005</strain>
    </source>
</reference>
<keyword evidence="3" id="KW-1185">Reference proteome</keyword>
<evidence type="ECO:0000313" key="2">
    <source>
        <dbReference type="EMBL" id="OAA67751.1"/>
    </source>
</evidence>
<name>A0A167ZP78_CORDF</name>
<dbReference type="EMBL" id="AZHF01000012">
    <property type="protein sequence ID" value="OAA67751.1"/>
    <property type="molecule type" value="Genomic_DNA"/>
</dbReference>
<dbReference type="AlphaFoldDB" id="A0A167ZP78"/>
<evidence type="ECO:0000313" key="3">
    <source>
        <dbReference type="Proteomes" id="UP000076881"/>
    </source>
</evidence>
<feature type="signal peptide" evidence="1">
    <location>
        <begin position="1"/>
        <end position="17"/>
    </location>
</feature>
<dbReference type="OrthoDB" id="4867118at2759"/>
<sequence>MRLSITAISLLAAVGSAAPLDKRQSSQQGGSILDGITSLFGNLGGHTPGNGGNYPTNSGGTGGFLADLQVPADHIKYTITPSSAEEAIPAAQNSQMREGHRIAHVAIYKGLGGN</sequence>
<keyword evidence="1" id="KW-0732">Signal</keyword>
<evidence type="ECO:0000256" key="1">
    <source>
        <dbReference type="SAM" id="SignalP"/>
    </source>
</evidence>
<dbReference type="Proteomes" id="UP000076881">
    <property type="component" value="Unassembled WGS sequence"/>
</dbReference>
<accession>A0A167ZP78</accession>
<comment type="caution">
    <text evidence="2">The sequence shown here is derived from an EMBL/GenBank/DDBJ whole genome shotgun (WGS) entry which is preliminary data.</text>
</comment>